<evidence type="ECO:0000256" key="1">
    <source>
        <dbReference type="ARBA" id="ARBA00001967"/>
    </source>
</evidence>
<dbReference type="PANTHER" id="PTHR42958">
    <property type="entry name" value="HYDROGENASE-2 LARGE CHAIN"/>
    <property type="match status" value="1"/>
</dbReference>
<evidence type="ECO:0000256" key="6">
    <source>
        <dbReference type="ARBA" id="ARBA00023002"/>
    </source>
</evidence>
<evidence type="ECO:0000256" key="2">
    <source>
        <dbReference type="ARBA" id="ARBA00004196"/>
    </source>
</evidence>
<evidence type="ECO:0000256" key="4">
    <source>
        <dbReference type="ARBA" id="ARBA00022596"/>
    </source>
</evidence>
<dbReference type="RefSeq" id="WP_272750880.1">
    <property type="nucleotide sequence ID" value="NZ_JAQQLF010000005.1"/>
</dbReference>
<comment type="caution">
    <text evidence="7">The sequence shown here is derived from an EMBL/GenBank/DDBJ whole genome shotgun (WGS) entry which is preliminary data.</text>
</comment>
<organism evidence="7 8">
    <name type="scientific">Vogesella aquatica</name>
    <dbReference type="NCBI Taxonomy" id="2984206"/>
    <lineage>
        <taxon>Bacteria</taxon>
        <taxon>Pseudomonadati</taxon>
        <taxon>Pseudomonadota</taxon>
        <taxon>Betaproteobacteria</taxon>
        <taxon>Neisseriales</taxon>
        <taxon>Chromobacteriaceae</taxon>
        <taxon>Vogesella</taxon>
    </lineage>
</organism>
<dbReference type="InterPro" id="IPR018194">
    <property type="entry name" value="Ni-dep_hyd_lsu_Ni_BS"/>
</dbReference>
<dbReference type="EMBL" id="JAQQLF010000005">
    <property type="protein sequence ID" value="MDC7716471.1"/>
    <property type="molecule type" value="Genomic_DNA"/>
</dbReference>
<dbReference type="InterPro" id="IPR029014">
    <property type="entry name" value="NiFe-Hase_large"/>
</dbReference>
<keyword evidence="6" id="KW-0560">Oxidoreductase</keyword>
<evidence type="ECO:0000256" key="3">
    <source>
        <dbReference type="ARBA" id="ARBA00009292"/>
    </source>
</evidence>
<keyword evidence="4" id="KW-0533">Nickel</keyword>
<dbReference type="PANTHER" id="PTHR42958:SF4">
    <property type="entry name" value="HYDROGENASE EXPRESSION_FORMATION PROTEIN HUPK"/>
    <property type="match status" value="1"/>
</dbReference>
<protein>
    <submittedName>
        <fullName evidence="7">Nickel-dependent hydrogenase large subunit</fullName>
    </submittedName>
</protein>
<keyword evidence="5" id="KW-0479">Metal-binding</keyword>
<name>A0ABT5IV79_9NEIS</name>
<evidence type="ECO:0000313" key="8">
    <source>
        <dbReference type="Proteomes" id="UP001219956"/>
    </source>
</evidence>
<dbReference type="Proteomes" id="UP001219956">
    <property type="component" value="Unassembled WGS sequence"/>
</dbReference>
<gene>
    <name evidence="7" type="ORF">PQU95_04475</name>
</gene>
<accession>A0ABT5IV79</accession>
<dbReference type="InterPro" id="IPR050867">
    <property type="entry name" value="NiFe/NiFeSe_hydrgnase_LSU"/>
</dbReference>
<proteinExistence type="inferred from homology"/>
<comment type="similarity">
    <text evidence="3">Belongs to the [NiFe]/[NiFeSe] hydrogenase large subunit family.</text>
</comment>
<comment type="cofactor">
    <cofactor evidence="1">
        <name>Ni(2+)</name>
        <dbReference type="ChEBI" id="CHEBI:49786"/>
    </cofactor>
</comment>
<comment type="subcellular location">
    <subcellularLocation>
        <location evidence="2">Cell envelope</location>
    </subcellularLocation>
</comment>
<dbReference type="Gene3D" id="1.10.645.10">
    <property type="entry name" value="Cytochrome-c3 Hydrogenase, chain B"/>
    <property type="match status" value="1"/>
</dbReference>
<sequence length="481" mass="52161">MTRRILGPLGRVEGDLTLTLELQDGKVAAAEATSGLFRGFERILVGRQAMDALAIVPRICGICSVSQSVAAARALAQLYNVTPPANGERVTNLIHAVENVADHLSHFYLFFMPDFARDAYAGHGWHADIRARFKAVEGSAHAPMLAARATLMRFMGTLAGHWPHTMVIQPGGVSRTVSAAERVRLGQWLAAFRRFLEQHTYGVPLPEVAAWDSPAALADYAGRQPQADLARFLQLADSLNLAALGRCDAPLIAGPSYLEGEGSNAWSPAGVWLQGKTDVLDTAQIREHSRHAWLVDYGPTHPFDDDTLPVPDKTDAYSWSKAPRLAGQPAQTGAIARALLRRDRLTTTLVQAQGSSVYTRVLARVREMALLVLQMQAWLAGIELGAPFQTALPAHPLYARGEGLTEAARGMLGHWVTLDGSRIQRYQIIAPTTWNFSPRDSDGQPGPLEAALLGTVADDAQALAVQHIVRSFDPCQVCTVQ</sequence>
<dbReference type="InterPro" id="IPR001501">
    <property type="entry name" value="Ni-dep_hyd_lsu"/>
</dbReference>
<dbReference type="Pfam" id="PF00374">
    <property type="entry name" value="NiFeSe_Hases"/>
    <property type="match status" value="2"/>
</dbReference>
<keyword evidence="8" id="KW-1185">Reference proteome</keyword>
<evidence type="ECO:0000256" key="5">
    <source>
        <dbReference type="ARBA" id="ARBA00022723"/>
    </source>
</evidence>
<dbReference type="SUPFAM" id="SSF56762">
    <property type="entry name" value="HydB/Nqo4-like"/>
    <property type="match status" value="1"/>
</dbReference>
<reference evidence="7 8" key="1">
    <citation type="submission" date="2023-01" db="EMBL/GenBank/DDBJ databases">
        <title>Novel species of the genus Vogesella isolated from rivers.</title>
        <authorList>
            <person name="Lu H."/>
        </authorList>
    </citation>
    <scope>NUCLEOTIDE SEQUENCE [LARGE SCALE GENOMIC DNA]</scope>
    <source>
        <strain evidence="7 8">DC21W</strain>
    </source>
</reference>
<dbReference type="PROSITE" id="PS00507">
    <property type="entry name" value="NI_HGENASE_L_1"/>
    <property type="match status" value="1"/>
</dbReference>
<evidence type="ECO:0000313" key="7">
    <source>
        <dbReference type="EMBL" id="MDC7716471.1"/>
    </source>
</evidence>